<dbReference type="SUPFAM" id="SSF49562">
    <property type="entry name" value="C2 domain (Calcium/lipid-binding domain, CaLB)"/>
    <property type="match status" value="1"/>
</dbReference>
<sequence length="486" mass="52354">MLPTRMVLVLPTVLVLGCALFAGPGPAAVPSEPQPAAPEPGPAPPVSATPAAPAEAPPAPEPVEIAALRAALGQTAESPAVRELVERMGAPIVGELGGDSTHIFPAHAVGLRFGSDGRVLEVALIGPRDAHSGHYRGALPGGLQFGMPAYLVARSLGVEIPNREYGRRDDTRLMRPAIEGGRTFRAHGLRVRFDRKDWALAVVFLLPTAAPGSVHLDDPIVFPGEESGLRGLRVYYHLGVGASPTCEPFDVELRLTGPSGAPVRARLPPRRARPAVFTAVDERVPCRDEDRMIFVPFGDLDLPPGPHALSLQLATRPAKDRTPRSAHVGAAELRTSAEFEMPAVALVRLRVSRAEIQREVFRRRNTAAALTFGVSALFSRPKLGPDPFWVLVAGRHHHRSKARRSTFSPRWTEPTAWFPLAEGDSFTLHLADEDVGDNEPLAKFSVSLDQLRAAVRDHAPLSAGWVERLDLDGSEIREAGEPAPRR</sequence>
<dbReference type="EMBL" id="JAQNDL010000001">
    <property type="protein sequence ID" value="MDC0717423.1"/>
    <property type="molecule type" value="Genomic_DNA"/>
</dbReference>
<dbReference type="InterPro" id="IPR035892">
    <property type="entry name" value="C2_domain_sf"/>
</dbReference>
<name>A0ABT5DXH4_9BACT</name>
<accession>A0ABT5DXH4</accession>
<evidence type="ECO:0000256" key="1">
    <source>
        <dbReference type="SAM" id="MobiDB-lite"/>
    </source>
</evidence>
<feature type="region of interest" description="Disordered" evidence="1">
    <location>
        <begin position="27"/>
        <end position="59"/>
    </location>
</feature>
<feature type="signal peptide" evidence="2">
    <location>
        <begin position="1"/>
        <end position="27"/>
    </location>
</feature>
<reference evidence="3 4" key="1">
    <citation type="submission" date="2022-11" db="EMBL/GenBank/DDBJ databases">
        <title>Minimal conservation of predation-associated metabolite biosynthetic gene clusters underscores biosynthetic potential of Myxococcota including descriptions for ten novel species: Archangium lansinium sp. nov., Myxococcus landrumus sp. nov., Nannocystis bai.</title>
        <authorList>
            <person name="Ahearne A."/>
            <person name="Stevens C."/>
            <person name="Dowd S."/>
        </authorList>
    </citation>
    <scope>NUCLEOTIDE SEQUENCE [LARGE SCALE GENOMIC DNA]</scope>
    <source>
        <strain evidence="3 4">BB15-2</strain>
    </source>
</reference>
<dbReference type="Proteomes" id="UP001221686">
    <property type="component" value="Unassembled WGS sequence"/>
</dbReference>
<comment type="caution">
    <text evidence="3">The sequence shown here is derived from an EMBL/GenBank/DDBJ whole genome shotgun (WGS) entry which is preliminary data.</text>
</comment>
<dbReference type="PROSITE" id="PS51257">
    <property type="entry name" value="PROKAR_LIPOPROTEIN"/>
    <property type="match status" value="1"/>
</dbReference>
<evidence type="ECO:0000256" key="2">
    <source>
        <dbReference type="SAM" id="SignalP"/>
    </source>
</evidence>
<protein>
    <submittedName>
        <fullName evidence="3">C2 domain-containing protein</fullName>
    </submittedName>
</protein>
<dbReference type="Gene3D" id="2.60.40.150">
    <property type="entry name" value="C2 domain"/>
    <property type="match status" value="1"/>
</dbReference>
<organism evidence="3 4">
    <name type="scientific">Nannocystis bainbridge</name>
    <dbReference type="NCBI Taxonomy" id="2995303"/>
    <lineage>
        <taxon>Bacteria</taxon>
        <taxon>Pseudomonadati</taxon>
        <taxon>Myxococcota</taxon>
        <taxon>Polyangia</taxon>
        <taxon>Nannocystales</taxon>
        <taxon>Nannocystaceae</taxon>
        <taxon>Nannocystis</taxon>
    </lineage>
</organism>
<evidence type="ECO:0000313" key="4">
    <source>
        <dbReference type="Proteomes" id="UP001221686"/>
    </source>
</evidence>
<dbReference type="RefSeq" id="WP_272085910.1">
    <property type="nucleotide sequence ID" value="NZ_JAQNDL010000001.1"/>
</dbReference>
<gene>
    <name evidence="3" type="ORF">POL25_11000</name>
</gene>
<dbReference type="CDD" id="cd00030">
    <property type="entry name" value="C2"/>
    <property type="match status" value="1"/>
</dbReference>
<feature type="compositionally biased region" description="Pro residues" evidence="1">
    <location>
        <begin position="32"/>
        <end position="47"/>
    </location>
</feature>
<keyword evidence="4" id="KW-1185">Reference proteome</keyword>
<evidence type="ECO:0000313" key="3">
    <source>
        <dbReference type="EMBL" id="MDC0717423.1"/>
    </source>
</evidence>
<feature type="chain" id="PRO_5046391948" evidence="2">
    <location>
        <begin position="28"/>
        <end position="486"/>
    </location>
</feature>
<proteinExistence type="predicted"/>
<keyword evidence="2" id="KW-0732">Signal</keyword>